<organism evidence="3 4">
    <name type="scientific">Pseudocercospora fuligena</name>
    <dbReference type="NCBI Taxonomy" id="685502"/>
    <lineage>
        <taxon>Eukaryota</taxon>
        <taxon>Fungi</taxon>
        <taxon>Dikarya</taxon>
        <taxon>Ascomycota</taxon>
        <taxon>Pezizomycotina</taxon>
        <taxon>Dothideomycetes</taxon>
        <taxon>Dothideomycetidae</taxon>
        <taxon>Mycosphaerellales</taxon>
        <taxon>Mycosphaerellaceae</taxon>
        <taxon>Pseudocercospora</taxon>
    </lineage>
</organism>
<feature type="compositionally biased region" description="Polar residues" evidence="1">
    <location>
        <begin position="7"/>
        <end position="21"/>
    </location>
</feature>
<keyword evidence="4" id="KW-1185">Reference proteome</keyword>
<proteinExistence type="predicted"/>
<evidence type="ECO:0000259" key="2">
    <source>
        <dbReference type="Pfam" id="PF06985"/>
    </source>
</evidence>
<accession>A0A8H6RPK4</accession>
<protein>
    <submittedName>
        <fullName evidence="3">Heterokaryon incompatibility protein 6, OR allele</fullName>
    </submittedName>
</protein>
<dbReference type="InterPro" id="IPR052895">
    <property type="entry name" value="HetReg/Transcr_Mod"/>
</dbReference>
<dbReference type="EMBL" id="JABCIY010000051">
    <property type="protein sequence ID" value="KAF7194852.1"/>
    <property type="molecule type" value="Genomic_DNA"/>
</dbReference>
<dbReference type="OrthoDB" id="3626637at2759"/>
<evidence type="ECO:0000313" key="3">
    <source>
        <dbReference type="EMBL" id="KAF7194852.1"/>
    </source>
</evidence>
<feature type="domain" description="Heterokaryon incompatibility" evidence="2">
    <location>
        <begin position="88"/>
        <end position="243"/>
    </location>
</feature>
<dbReference type="Pfam" id="PF06985">
    <property type="entry name" value="HET"/>
    <property type="match status" value="1"/>
</dbReference>
<gene>
    <name evidence="3" type="ORF">HII31_03812</name>
</gene>
<dbReference type="PANTHER" id="PTHR24148:SF73">
    <property type="entry name" value="HET DOMAIN PROTEIN (AFU_ORTHOLOGUE AFUA_8G01020)"/>
    <property type="match status" value="1"/>
</dbReference>
<evidence type="ECO:0000256" key="1">
    <source>
        <dbReference type="SAM" id="MobiDB-lite"/>
    </source>
</evidence>
<dbReference type="PANTHER" id="PTHR24148">
    <property type="entry name" value="ANKYRIN REPEAT DOMAIN-CONTAINING PROTEIN 39 HOMOLOG-RELATED"/>
    <property type="match status" value="1"/>
</dbReference>
<comment type="caution">
    <text evidence="3">The sequence shown here is derived from an EMBL/GenBank/DDBJ whole genome shotgun (WGS) entry which is preliminary data.</text>
</comment>
<name>A0A8H6RPK4_9PEZI</name>
<dbReference type="InterPro" id="IPR010730">
    <property type="entry name" value="HET"/>
</dbReference>
<dbReference type="AlphaFoldDB" id="A0A8H6RPK4"/>
<reference evidence="3" key="1">
    <citation type="submission" date="2020-04" db="EMBL/GenBank/DDBJ databases">
        <title>Draft genome resource of the tomato pathogen Pseudocercospora fuligena.</title>
        <authorList>
            <person name="Zaccaron A."/>
        </authorList>
    </citation>
    <scope>NUCLEOTIDE SEQUENCE</scope>
    <source>
        <strain evidence="3">PF001</strain>
    </source>
</reference>
<evidence type="ECO:0000313" key="4">
    <source>
        <dbReference type="Proteomes" id="UP000660729"/>
    </source>
</evidence>
<feature type="region of interest" description="Disordered" evidence="1">
    <location>
        <begin position="1"/>
        <end position="25"/>
    </location>
</feature>
<sequence>MAREESSSQLTARSAQLTTSPMPWYRSFARQGRNTPLEQETSKTYRYKPLDTSRQEIRVLHVQPKTREKRPRCRLEHVSLAATPKPKYETISYCWRNPTPRHVILVEGFELRVPYSAWLALKRLALDSEDRTLWIDAVCINQSDRTERGHQVSLMRDVYSLGRRNIVYLGETRDEQQMHEAFAIIKNLHAELTGDAVFQEQLVDLALRDISRTERPILTEWSEGPLFKFFSNSWFSRLWVLQETCLASKNFCVLGIFELDFRKILEVAYWLRVYHITHVSSELFSLPGLTDAADTLDSHMMYHKNKGLSLSNTLFFGRDLEASNLHDKVYGLLGLVSEDLRDVLEPNYGTRWQYVYSDATRAALRNSQGGILRMVSHRDEADIHVDDLPSWAARLQRRRDLLLDCNPFAHNGALSGANIRIRGDHRLLSLEGWMVDTVKLLSESASTPKYSQWFRHVANLASSVEEDTDQLARTLMSDCNWQKLRSTSDDRLGYQTLVEYIASGKTIPGLKELDGMIAPPTEVVRLARFWQSSTNAVKNRKFSVSENGLFLLVPKVTQPSDYIAYIEGCEFPLVLRQKEYDFRLIGECYIDGLMRWQEDFDELYEQLKQSPMTSFSIY</sequence>
<dbReference type="Proteomes" id="UP000660729">
    <property type="component" value="Unassembled WGS sequence"/>
</dbReference>